<evidence type="ECO:0000313" key="2">
    <source>
        <dbReference type="Proteomes" id="UP001589818"/>
    </source>
</evidence>
<dbReference type="SUPFAM" id="SSF88713">
    <property type="entry name" value="Glycoside hydrolase/deacetylase"/>
    <property type="match status" value="1"/>
</dbReference>
<keyword evidence="2" id="KW-1185">Reference proteome</keyword>
<gene>
    <name evidence="1" type="ORF">ACFFJ8_13450</name>
</gene>
<proteinExistence type="predicted"/>
<sequence length="238" mass="28279">MLRNLAASRHYMDFSKVNRDTKNFIVLRHDVEFSIERAHKMAILESMLGIRSSYLFQIRNDAYNLFSAGNIQTVRNIHEIGHYIGLHVHLGMLESRDQLQDYIIQDVEIMEKMLGIPIDRFSYHRPSKEILTLGLKIDGLINTYDDLYFKFQEKDWSELTIKYIADSRHQWKYGYPDKKILKKQSKIQLLIHPDEWTTAGYTSNTNFRMLQHEKRMEFNNTLKSECNHFEQDIQISGE</sequence>
<dbReference type="Proteomes" id="UP001589818">
    <property type="component" value="Unassembled WGS sequence"/>
</dbReference>
<reference evidence="1 2" key="1">
    <citation type="submission" date="2024-09" db="EMBL/GenBank/DDBJ databases">
        <authorList>
            <person name="Sun Q."/>
            <person name="Mori K."/>
        </authorList>
    </citation>
    <scope>NUCLEOTIDE SEQUENCE [LARGE SCALE GENOMIC DNA]</scope>
    <source>
        <strain evidence="1 2">CCM 4839</strain>
    </source>
</reference>
<dbReference type="InterPro" id="IPR011330">
    <property type="entry name" value="Glyco_hydro/deAcase_b/a-brl"/>
</dbReference>
<organism evidence="1 2">
    <name type="scientific">Paenibacillus mendelii</name>
    <dbReference type="NCBI Taxonomy" id="206163"/>
    <lineage>
        <taxon>Bacteria</taxon>
        <taxon>Bacillati</taxon>
        <taxon>Bacillota</taxon>
        <taxon>Bacilli</taxon>
        <taxon>Bacillales</taxon>
        <taxon>Paenibacillaceae</taxon>
        <taxon>Paenibacillus</taxon>
    </lineage>
</organism>
<name>A0ABV6J925_9BACL</name>
<dbReference type="EMBL" id="JBHLVF010000017">
    <property type="protein sequence ID" value="MFC0392373.1"/>
    <property type="molecule type" value="Genomic_DNA"/>
</dbReference>
<dbReference type="RefSeq" id="WP_204819469.1">
    <property type="nucleotide sequence ID" value="NZ_JANHOF010000003.1"/>
</dbReference>
<accession>A0ABV6J925</accession>
<comment type="caution">
    <text evidence="1">The sequence shown here is derived from an EMBL/GenBank/DDBJ whole genome shotgun (WGS) entry which is preliminary data.</text>
</comment>
<protein>
    <recommendedName>
        <fullName evidence="3">IrrE N-terminal-like domain-containing protein</fullName>
    </recommendedName>
</protein>
<evidence type="ECO:0008006" key="3">
    <source>
        <dbReference type="Google" id="ProtNLM"/>
    </source>
</evidence>
<evidence type="ECO:0000313" key="1">
    <source>
        <dbReference type="EMBL" id="MFC0392373.1"/>
    </source>
</evidence>